<dbReference type="PANTHER" id="PTHR35736:SF1">
    <property type="entry name" value="EXPRESSED PROTEIN"/>
    <property type="match status" value="1"/>
</dbReference>
<reference evidence="1 2" key="1">
    <citation type="journal article" date="2022" name="G3 (Bethesda)">
        <title>Whole-genome sequence and methylome profiling of the almond [Prunus dulcis (Mill.) D.A. Webb] cultivar 'Nonpareil'.</title>
        <authorList>
            <person name="D'Amico-Willman K.M."/>
            <person name="Ouma W.Z."/>
            <person name="Meulia T."/>
            <person name="Sideli G.M."/>
            <person name="Gradziel T.M."/>
            <person name="Fresnedo-Ramirez J."/>
        </authorList>
    </citation>
    <scope>NUCLEOTIDE SEQUENCE [LARGE SCALE GENOMIC DNA]</scope>
    <source>
        <strain evidence="1">Clone GOH B32 T37-40</strain>
    </source>
</reference>
<evidence type="ECO:0000313" key="2">
    <source>
        <dbReference type="Proteomes" id="UP001054821"/>
    </source>
</evidence>
<dbReference type="InterPro" id="IPR056712">
    <property type="entry name" value="DUF7810"/>
</dbReference>
<dbReference type="Pfam" id="PF25102">
    <property type="entry name" value="DUF7810"/>
    <property type="match status" value="1"/>
</dbReference>
<dbReference type="EMBL" id="JAJFAZ020000003">
    <property type="protein sequence ID" value="KAI5341296.1"/>
    <property type="molecule type" value="Genomic_DNA"/>
</dbReference>
<gene>
    <name evidence="1" type="ORF">L3X38_020570</name>
</gene>
<proteinExistence type="predicted"/>
<name>A0AAD4WFK8_PRUDU</name>
<keyword evidence="2" id="KW-1185">Reference proteome</keyword>
<comment type="caution">
    <text evidence="1">The sequence shown here is derived from an EMBL/GenBank/DDBJ whole genome shotgun (WGS) entry which is preliminary data.</text>
</comment>
<dbReference type="Proteomes" id="UP001054821">
    <property type="component" value="Chromosome 3"/>
</dbReference>
<protein>
    <submittedName>
        <fullName evidence="1">Uncharacterized protein</fullName>
    </submittedName>
</protein>
<evidence type="ECO:0000313" key="1">
    <source>
        <dbReference type="EMBL" id="KAI5341296.1"/>
    </source>
</evidence>
<accession>A0AAD4WFK8</accession>
<sequence length="100" mass="11341">MEAHTTHSISGASHARNLRLEQFCHHGFVMGKASEAGFGKEMYKILSGAALSILLNRSLIIGQTRHIGKILFRDYISDSNVSFTMREIKHLWRLNKCVKK</sequence>
<dbReference type="AlphaFoldDB" id="A0AAD4WFK8"/>
<dbReference type="PANTHER" id="PTHR35736">
    <property type="entry name" value="EXPRESSED PROTEIN"/>
    <property type="match status" value="1"/>
</dbReference>
<organism evidence="1 2">
    <name type="scientific">Prunus dulcis</name>
    <name type="common">Almond</name>
    <name type="synonym">Amygdalus dulcis</name>
    <dbReference type="NCBI Taxonomy" id="3755"/>
    <lineage>
        <taxon>Eukaryota</taxon>
        <taxon>Viridiplantae</taxon>
        <taxon>Streptophyta</taxon>
        <taxon>Embryophyta</taxon>
        <taxon>Tracheophyta</taxon>
        <taxon>Spermatophyta</taxon>
        <taxon>Magnoliopsida</taxon>
        <taxon>eudicotyledons</taxon>
        <taxon>Gunneridae</taxon>
        <taxon>Pentapetalae</taxon>
        <taxon>rosids</taxon>
        <taxon>fabids</taxon>
        <taxon>Rosales</taxon>
        <taxon>Rosaceae</taxon>
        <taxon>Amygdaloideae</taxon>
        <taxon>Amygdaleae</taxon>
        <taxon>Prunus</taxon>
    </lineage>
</organism>